<reference evidence="6 9" key="1">
    <citation type="submission" date="2019-11" db="EMBL/GenBank/DDBJ databases">
        <title>Erwinia sp. nov., isolated from feces of birds in Tibet plateau of China.</title>
        <authorList>
            <person name="Ge Y."/>
        </authorList>
    </citation>
    <scope>NUCLEOTIDE SEQUENCE [LARGE SCALE GENOMIC DNA]</scope>
    <source>
        <strain evidence="6 9">J316</strain>
    </source>
</reference>
<evidence type="ECO:0000313" key="8">
    <source>
        <dbReference type="Proteomes" id="UP000424752"/>
    </source>
</evidence>
<dbReference type="EMBL" id="WLZX01000014">
    <property type="protein sequence ID" value="MTD29353.1"/>
    <property type="molecule type" value="Genomic_DNA"/>
</dbReference>
<dbReference type="Gene3D" id="1.10.357.10">
    <property type="entry name" value="Tetracycline Repressor, domain 2"/>
    <property type="match status" value="1"/>
</dbReference>
<dbReference type="AlphaFoldDB" id="A0A6I6ESM1"/>
<dbReference type="Pfam" id="PF16925">
    <property type="entry name" value="TetR_C_13"/>
    <property type="match status" value="1"/>
</dbReference>
<reference evidence="7 8" key="2">
    <citation type="submission" date="2019-12" db="EMBL/GenBank/DDBJ databases">
        <title>Erwinia sp. nov., isolated from droppings of birds in the Qinghai-Tiebt plateau of China.</title>
        <authorList>
            <person name="Ge Y."/>
        </authorList>
    </citation>
    <scope>NUCLEOTIDE SEQUENCE [LARGE SCALE GENOMIC DNA]</scope>
    <source>
        <strain evidence="7 8">J780</strain>
        <plasmid evidence="7 8">pla1</plasmid>
    </source>
</reference>
<keyword evidence="2 4" id="KW-0238">DNA-binding</keyword>
<dbReference type="FunFam" id="1.10.10.60:FF:000183">
    <property type="entry name" value="Transcriptional regulator, TetR family"/>
    <property type="match status" value="1"/>
</dbReference>
<keyword evidence="3" id="KW-0804">Transcription</keyword>
<dbReference type="InterPro" id="IPR036271">
    <property type="entry name" value="Tet_transcr_reg_TetR-rel_C_sf"/>
</dbReference>
<dbReference type="PROSITE" id="PS50977">
    <property type="entry name" value="HTH_TETR_2"/>
    <property type="match status" value="1"/>
</dbReference>
<dbReference type="RefSeq" id="WP_154754561.1">
    <property type="nucleotide sequence ID" value="NZ_CP046510.1"/>
</dbReference>
<keyword evidence="7" id="KW-0614">Plasmid</keyword>
<proteinExistence type="predicted"/>
<dbReference type="SUPFAM" id="SSF48498">
    <property type="entry name" value="Tetracyclin repressor-like, C-terminal domain"/>
    <property type="match status" value="1"/>
</dbReference>
<organism evidence="7 8">
    <name type="scientific">Erwinia sorbitola</name>
    <dbReference type="NCBI Taxonomy" id="2681984"/>
    <lineage>
        <taxon>Bacteria</taxon>
        <taxon>Pseudomonadati</taxon>
        <taxon>Pseudomonadota</taxon>
        <taxon>Gammaproteobacteria</taxon>
        <taxon>Enterobacterales</taxon>
        <taxon>Erwiniaceae</taxon>
        <taxon>Erwinia</taxon>
    </lineage>
</organism>
<evidence type="ECO:0000313" key="9">
    <source>
        <dbReference type="Proteomes" id="UP000480164"/>
    </source>
</evidence>
<keyword evidence="1" id="KW-0805">Transcription regulation</keyword>
<name>A0A6I6ESM1_9GAMM</name>
<evidence type="ECO:0000256" key="1">
    <source>
        <dbReference type="ARBA" id="ARBA00023015"/>
    </source>
</evidence>
<dbReference type="InterPro" id="IPR011075">
    <property type="entry name" value="TetR_C"/>
</dbReference>
<dbReference type="Proteomes" id="UP000480164">
    <property type="component" value="Unassembled WGS sequence"/>
</dbReference>
<dbReference type="Proteomes" id="UP000424752">
    <property type="component" value="Plasmid pla1"/>
</dbReference>
<dbReference type="KEGG" id="erwi:GN242_21555"/>
<feature type="DNA-binding region" description="H-T-H motif" evidence="4">
    <location>
        <begin position="41"/>
        <end position="60"/>
    </location>
</feature>
<dbReference type="InterPro" id="IPR001647">
    <property type="entry name" value="HTH_TetR"/>
</dbReference>
<sequence length="213" mass="23355">MNTEQDAGIRKGRGRPKTFDRESALDKALELFWRHGYEGTSLADLVEATGAKAPTLYAEFTNKEGMFRAAVDRYTEKFARQSEAALICPESCVASGVENYFRSTAACFTDGKKPGGCFFICTSSTLSADSTEVAEMLRNRHSNQEQHLLTFLQARQAAGELDANTSVSALAAYLCCLLQGMSVRAREGATRAELDTLIDTLMLQWPVLSRLGC</sequence>
<dbReference type="GO" id="GO:0003677">
    <property type="term" value="F:DNA binding"/>
    <property type="evidence" value="ECO:0007669"/>
    <property type="project" value="UniProtKB-UniRule"/>
</dbReference>
<accession>A0A6I6ESM1</accession>
<evidence type="ECO:0000256" key="4">
    <source>
        <dbReference type="PROSITE-ProRule" id="PRU00335"/>
    </source>
</evidence>
<evidence type="ECO:0000256" key="2">
    <source>
        <dbReference type="ARBA" id="ARBA00023125"/>
    </source>
</evidence>
<evidence type="ECO:0000256" key="3">
    <source>
        <dbReference type="ARBA" id="ARBA00023163"/>
    </source>
</evidence>
<gene>
    <name evidence="6" type="ORF">GK011_20700</name>
    <name evidence="7" type="ORF">GN242_21555</name>
</gene>
<evidence type="ECO:0000259" key="5">
    <source>
        <dbReference type="PROSITE" id="PS50977"/>
    </source>
</evidence>
<dbReference type="SUPFAM" id="SSF46689">
    <property type="entry name" value="Homeodomain-like"/>
    <property type="match status" value="1"/>
</dbReference>
<dbReference type="Pfam" id="PF00440">
    <property type="entry name" value="TetR_N"/>
    <property type="match status" value="1"/>
</dbReference>
<dbReference type="PANTHER" id="PTHR47506">
    <property type="entry name" value="TRANSCRIPTIONAL REGULATORY PROTEIN"/>
    <property type="match status" value="1"/>
</dbReference>
<dbReference type="InterPro" id="IPR009057">
    <property type="entry name" value="Homeodomain-like_sf"/>
</dbReference>
<keyword evidence="9" id="KW-1185">Reference proteome</keyword>
<dbReference type="Gene3D" id="1.10.10.60">
    <property type="entry name" value="Homeodomain-like"/>
    <property type="match status" value="1"/>
</dbReference>
<evidence type="ECO:0000313" key="6">
    <source>
        <dbReference type="EMBL" id="MTD29353.1"/>
    </source>
</evidence>
<evidence type="ECO:0000313" key="7">
    <source>
        <dbReference type="EMBL" id="QGU89841.1"/>
    </source>
</evidence>
<accession>A0A6L6GUU0</accession>
<geneLocation type="plasmid" evidence="7 8">
    <name>pla1</name>
</geneLocation>
<protein>
    <submittedName>
        <fullName evidence="7">TetR family transcriptional regulator</fullName>
    </submittedName>
</protein>
<dbReference type="PANTHER" id="PTHR47506:SF1">
    <property type="entry name" value="HTH-TYPE TRANSCRIPTIONAL REGULATOR YJDC"/>
    <property type="match status" value="1"/>
</dbReference>
<feature type="domain" description="HTH tetR-type" evidence="5">
    <location>
        <begin position="18"/>
        <end position="78"/>
    </location>
</feature>
<dbReference type="EMBL" id="CP046510">
    <property type="protein sequence ID" value="QGU89841.1"/>
    <property type="molecule type" value="Genomic_DNA"/>
</dbReference>